<dbReference type="AlphaFoldDB" id="A0A545AZU5"/>
<accession>A0A545AZU5</accession>
<protein>
    <submittedName>
        <fullName evidence="1">Uncharacterized protein</fullName>
    </submittedName>
</protein>
<organism evidence="1 2">
    <name type="scientific">Cryptosporangium phraense</name>
    <dbReference type="NCBI Taxonomy" id="2593070"/>
    <lineage>
        <taxon>Bacteria</taxon>
        <taxon>Bacillati</taxon>
        <taxon>Actinomycetota</taxon>
        <taxon>Actinomycetes</taxon>
        <taxon>Cryptosporangiales</taxon>
        <taxon>Cryptosporangiaceae</taxon>
        <taxon>Cryptosporangium</taxon>
    </lineage>
</organism>
<dbReference type="Proteomes" id="UP000317982">
    <property type="component" value="Unassembled WGS sequence"/>
</dbReference>
<dbReference type="InParanoid" id="A0A545AZU5"/>
<dbReference type="OrthoDB" id="4222986at2"/>
<comment type="caution">
    <text evidence="1">The sequence shown here is derived from an EMBL/GenBank/DDBJ whole genome shotgun (WGS) entry which is preliminary data.</text>
</comment>
<reference evidence="1 2" key="1">
    <citation type="submission" date="2019-07" db="EMBL/GenBank/DDBJ databases">
        <title>Cryptosporangium phraense sp. nov., isolated from plant litter.</title>
        <authorList>
            <person name="Suriyachadkun C."/>
        </authorList>
    </citation>
    <scope>NUCLEOTIDE SEQUENCE [LARGE SCALE GENOMIC DNA]</scope>
    <source>
        <strain evidence="1 2">A-T 5661</strain>
    </source>
</reference>
<gene>
    <name evidence="1" type="ORF">FL583_00680</name>
</gene>
<keyword evidence="2" id="KW-1185">Reference proteome</keyword>
<dbReference type="EMBL" id="VIRS01000001">
    <property type="protein sequence ID" value="TQS46828.1"/>
    <property type="molecule type" value="Genomic_DNA"/>
</dbReference>
<evidence type="ECO:0000313" key="2">
    <source>
        <dbReference type="Proteomes" id="UP000317982"/>
    </source>
</evidence>
<dbReference type="RefSeq" id="WP_142702446.1">
    <property type="nucleotide sequence ID" value="NZ_VIRS01000001.1"/>
</dbReference>
<sequence length="104" mass="11147">MLAQVKKPVPMTHHLRTIDPETGDLIGALSDDQAGYARTLMEAAGVPVAYESVPDAPHTMHQFDPPRYAKIVTEWAADLRNAAWSGVSAHGARCPIATGSRRAG</sequence>
<evidence type="ECO:0000313" key="1">
    <source>
        <dbReference type="EMBL" id="TQS46828.1"/>
    </source>
</evidence>
<proteinExistence type="predicted"/>
<name>A0A545AZU5_9ACTN</name>